<accession>A0A5S3WFI2</accession>
<evidence type="ECO:0000256" key="1">
    <source>
        <dbReference type="SAM" id="Phobius"/>
    </source>
</evidence>
<sequence>MKLSHLILVIIAAIAFFYIQLWEHVVVTPLYLVLLSACTIYGVYKQDVNVAHISGYILVLTAIDHTIFATGLINNVTPEKNKLLQGTIIYGTHFLLSLAMVIVLIFRVQITRLFSNSSKVKLTHFDGIFHWIFIYNSAVYLFALLENIAWSYFEMKSWTLIYDNFEGLIYIAWALCCGALLTMMILSAREGGTQASRAS</sequence>
<organism evidence="2 3">
    <name type="scientific">Pseudoalteromonas rubra</name>
    <dbReference type="NCBI Taxonomy" id="43658"/>
    <lineage>
        <taxon>Bacteria</taxon>
        <taxon>Pseudomonadati</taxon>
        <taxon>Pseudomonadota</taxon>
        <taxon>Gammaproteobacteria</taxon>
        <taxon>Alteromonadales</taxon>
        <taxon>Pseudoalteromonadaceae</taxon>
        <taxon>Pseudoalteromonas</taxon>
    </lineage>
</organism>
<dbReference type="OrthoDB" id="6289764at2"/>
<keyword evidence="1" id="KW-1133">Transmembrane helix</keyword>
<gene>
    <name evidence="2" type="ORF">CWB99_23770</name>
</gene>
<dbReference type="AlphaFoldDB" id="A0A5S3WFI2"/>
<dbReference type="EMBL" id="PNCI01000114">
    <property type="protein sequence ID" value="TMP22879.1"/>
    <property type="molecule type" value="Genomic_DNA"/>
</dbReference>
<feature type="transmembrane region" description="Helical" evidence="1">
    <location>
        <begin position="25"/>
        <end position="44"/>
    </location>
</feature>
<reference evidence="3" key="2">
    <citation type="submission" date="2019-06" db="EMBL/GenBank/DDBJ databases">
        <title>Co-occurence of chitin degradation, pigmentation and bioactivity in marine Pseudoalteromonas.</title>
        <authorList>
            <person name="Sonnenschein E.C."/>
            <person name="Bech P.K."/>
        </authorList>
    </citation>
    <scope>NUCLEOTIDE SEQUENCE [LARGE SCALE GENOMIC DNA]</scope>
    <source>
        <strain evidence="3">S2676</strain>
    </source>
</reference>
<feature type="transmembrane region" description="Helical" evidence="1">
    <location>
        <begin position="56"/>
        <end position="76"/>
    </location>
</feature>
<feature type="transmembrane region" description="Helical" evidence="1">
    <location>
        <begin position="128"/>
        <end position="150"/>
    </location>
</feature>
<reference evidence="2 3" key="1">
    <citation type="submission" date="2018-01" db="EMBL/GenBank/DDBJ databases">
        <authorList>
            <person name="Paulsen S."/>
            <person name="Gram L.K."/>
        </authorList>
    </citation>
    <scope>NUCLEOTIDE SEQUENCE [LARGE SCALE GENOMIC DNA]</scope>
    <source>
        <strain evidence="2 3">S2676</strain>
    </source>
</reference>
<keyword evidence="1" id="KW-0472">Membrane</keyword>
<keyword evidence="1" id="KW-0812">Transmembrane</keyword>
<feature type="transmembrane region" description="Helical" evidence="1">
    <location>
        <begin position="170"/>
        <end position="188"/>
    </location>
</feature>
<evidence type="ECO:0008006" key="4">
    <source>
        <dbReference type="Google" id="ProtNLM"/>
    </source>
</evidence>
<evidence type="ECO:0000313" key="2">
    <source>
        <dbReference type="EMBL" id="TMP22879.1"/>
    </source>
</evidence>
<proteinExistence type="predicted"/>
<dbReference type="Proteomes" id="UP000310249">
    <property type="component" value="Unassembled WGS sequence"/>
</dbReference>
<name>A0A5S3WFI2_9GAMM</name>
<comment type="caution">
    <text evidence="2">The sequence shown here is derived from an EMBL/GenBank/DDBJ whole genome shotgun (WGS) entry which is preliminary data.</text>
</comment>
<dbReference type="RefSeq" id="WP_138553604.1">
    <property type="nucleotide sequence ID" value="NZ_PNCH01000081.1"/>
</dbReference>
<feature type="transmembrane region" description="Helical" evidence="1">
    <location>
        <begin position="88"/>
        <end position="108"/>
    </location>
</feature>
<evidence type="ECO:0000313" key="3">
    <source>
        <dbReference type="Proteomes" id="UP000310249"/>
    </source>
</evidence>
<protein>
    <recommendedName>
        <fullName evidence="4">Integral membrane protein</fullName>
    </recommendedName>
</protein>